<organism evidence="1 2">
    <name type="scientific">Tychonema bourrellyi FEM_GT703</name>
    <dbReference type="NCBI Taxonomy" id="2040638"/>
    <lineage>
        <taxon>Bacteria</taxon>
        <taxon>Bacillati</taxon>
        <taxon>Cyanobacteriota</taxon>
        <taxon>Cyanophyceae</taxon>
        <taxon>Oscillatoriophycideae</taxon>
        <taxon>Oscillatoriales</taxon>
        <taxon>Microcoleaceae</taxon>
        <taxon>Tychonema</taxon>
    </lineage>
</organism>
<gene>
    <name evidence="1" type="ORF">CP500_013735</name>
</gene>
<reference evidence="1" key="1">
    <citation type="submission" date="2017-10" db="EMBL/GenBank/DDBJ databases">
        <title>Draft genome sequence of the planktic cyanobacteria Tychonema bourrellyi isolated from alpine lentic freshwater.</title>
        <authorList>
            <person name="Tett A."/>
            <person name="Armanini F."/>
            <person name="Asnicar F."/>
            <person name="Boscaini A."/>
            <person name="Pasolli E."/>
            <person name="Zolfo M."/>
            <person name="Donati C."/>
            <person name="Salmaso N."/>
            <person name="Segata N."/>
        </authorList>
    </citation>
    <scope>NUCLEOTIDE SEQUENCE</scope>
    <source>
        <strain evidence="1">FEM_GT703</strain>
    </source>
</reference>
<evidence type="ECO:0000313" key="1">
    <source>
        <dbReference type="EMBL" id="PHX54892.1"/>
    </source>
</evidence>
<name>A0A2G4EZG4_9CYAN</name>
<sequence>MWVTITIKIIQCKPDRLLGPNRAPNPIPDPASHPGNLTNLLTEAKIPTTHSLGSHKNPAV</sequence>
<accession>A0A2G4EZG4</accession>
<dbReference type="Proteomes" id="UP000226442">
    <property type="component" value="Unassembled WGS sequence"/>
</dbReference>
<dbReference type="EMBL" id="NXIB02000074">
    <property type="protein sequence ID" value="PHX54892.1"/>
    <property type="molecule type" value="Genomic_DNA"/>
</dbReference>
<dbReference type="AlphaFoldDB" id="A0A2G4EZG4"/>
<protein>
    <submittedName>
        <fullName evidence="1">Uncharacterized protein</fullName>
    </submittedName>
</protein>
<evidence type="ECO:0000313" key="2">
    <source>
        <dbReference type="Proteomes" id="UP000226442"/>
    </source>
</evidence>
<proteinExistence type="predicted"/>
<comment type="caution">
    <text evidence="1">The sequence shown here is derived from an EMBL/GenBank/DDBJ whole genome shotgun (WGS) entry which is preliminary data.</text>
</comment>
<keyword evidence="2" id="KW-1185">Reference proteome</keyword>